<dbReference type="GO" id="GO:0008017">
    <property type="term" value="F:microtubule binding"/>
    <property type="evidence" value="ECO:0007669"/>
    <property type="project" value="InterPro"/>
</dbReference>
<keyword evidence="6" id="KW-0175">Coiled coil</keyword>
<reference evidence="9" key="1">
    <citation type="submission" date="2023-05" db="EMBL/GenBank/DDBJ databases">
        <title>Nepenthes gracilis genome sequencing.</title>
        <authorList>
            <person name="Fukushima K."/>
        </authorList>
    </citation>
    <scope>NUCLEOTIDE SEQUENCE</scope>
    <source>
        <strain evidence="9">SING2019-196</strain>
    </source>
</reference>
<dbReference type="PANTHER" id="PTHR46372:SF2">
    <property type="entry name" value="PROTEIN WVD2-LIKE 3"/>
    <property type="match status" value="1"/>
</dbReference>
<evidence type="ECO:0000256" key="2">
    <source>
        <dbReference type="ARBA" id="ARBA00005885"/>
    </source>
</evidence>
<comment type="subcellular location">
    <subcellularLocation>
        <location evidence="1">Cytoplasm</location>
        <location evidence="1">Cytoskeleton</location>
    </subcellularLocation>
</comment>
<evidence type="ECO:0000313" key="10">
    <source>
        <dbReference type="Proteomes" id="UP001279734"/>
    </source>
</evidence>
<feature type="region of interest" description="Disordered" evidence="7">
    <location>
        <begin position="287"/>
        <end position="327"/>
    </location>
</feature>
<evidence type="ECO:0000259" key="8">
    <source>
        <dbReference type="Pfam" id="PF06886"/>
    </source>
</evidence>
<dbReference type="GO" id="GO:0000226">
    <property type="term" value="P:microtubule cytoskeleton organization"/>
    <property type="evidence" value="ECO:0007669"/>
    <property type="project" value="InterPro"/>
</dbReference>
<protein>
    <recommendedName>
        <fullName evidence="8">TPX2 C-terminal domain-containing protein</fullName>
    </recommendedName>
</protein>
<comment type="caution">
    <text evidence="9">The sequence shown here is derived from an EMBL/GenBank/DDBJ whole genome shotgun (WGS) entry which is preliminary data.</text>
</comment>
<evidence type="ECO:0000256" key="4">
    <source>
        <dbReference type="ARBA" id="ARBA00022701"/>
    </source>
</evidence>
<feature type="region of interest" description="Disordered" evidence="7">
    <location>
        <begin position="25"/>
        <end position="53"/>
    </location>
</feature>
<evidence type="ECO:0000256" key="7">
    <source>
        <dbReference type="SAM" id="MobiDB-lite"/>
    </source>
</evidence>
<organism evidence="9 10">
    <name type="scientific">Nepenthes gracilis</name>
    <name type="common">Slender pitcher plant</name>
    <dbReference type="NCBI Taxonomy" id="150966"/>
    <lineage>
        <taxon>Eukaryota</taxon>
        <taxon>Viridiplantae</taxon>
        <taxon>Streptophyta</taxon>
        <taxon>Embryophyta</taxon>
        <taxon>Tracheophyta</taxon>
        <taxon>Spermatophyta</taxon>
        <taxon>Magnoliopsida</taxon>
        <taxon>eudicotyledons</taxon>
        <taxon>Gunneridae</taxon>
        <taxon>Pentapetalae</taxon>
        <taxon>Caryophyllales</taxon>
        <taxon>Nepenthaceae</taxon>
        <taxon>Nepenthes</taxon>
    </lineage>
</organism>
<feature type="coiled-coil region" evidence="6">
    <location>
        <begin position="239"/>
        <end position="266"/>
    </location>
</feature>
<evidence type="ECO:0000256" key="5">
    <source>
        <dbReference type="ARBA" id="ARBA00023212"/>
    </source>
</evidence>
<accession>A0AAD3Y771</accession>
<evidence type="ECO:0000313" key="9">
    <source>
        <dbReference type="EMBL" id="GMH29221.1"/>
    </source>
</evidence>
<feature type="domain" description="TPX2 C-terminal" evidence="8">
    <location>
        <begin position="232"/>
        <end position="301"/>
    </location>
</feature>
<gene>
    <name evidence="9" type="ORF">Nepgr_031064</name>
</gene>
<dbReference type="AlphaFoldDB" id="A0AAD3Y771"/>
<dbReference type="GO" id="GO:0005874">
    <property type="term" value="C:microtubule"/>
    <property type="evidence" value="ECO:0007669"/>
    <property type="project" value="UniProtKB-KW"/>
</dbReference>
<keyword evidence="10" id="KW-1185">Reference proteome</keyword>
<dbReference type="Proteomes" id="UP001279734">
    <property type="component" value="Unassembled WGS sequence"/>
</dbReference>
<keyword evidence="5" id="KW-0206">Cytoskeleton</keyword>
<dbReference type="PANTHER" id="PTHR46372">
    <property type="entry name" value="PROTEIN WVD2-LIKE 3"/>
    <property type="match status" value="1"/>
</dbReference>
<dbReference type="EMBL" id="BSYO01000036">
    <property type="protein sequence ID" value="GMH29221.1"/>
    <property type="molecule type" value="Genomic_DNA"/>
</dbReference>
<dbReference type="Pfam" id="PF06886">
    <property type="entry name" value="TPX2"/>
    <property type="match status" value="1"/>
</dbReference>
<keyword evidence="3" id="KW-0963">Cytoplasm</keyword>
<comment type="similarity">
    <text evidence="2">Belongs to the TPX2 family.</text>
</comment>
<name>A0AAD3Y771_NEPGR</name>
<dbReference type="InterPro" id="IPR044806">
    <property type="entry name" value="WVD2/WDL1-4"/>
</dbReference>
<keyword evidence="4" id="KW-0493">Microtubule</keyword>
<dbReference type="InterPro" id="IPR027329">
    <property type="entry name" value="TPX2_C"/>
</dbReference>
<feature type="compositionally biased region" description="Basic and acidic residues" evidence="7">
    <location>
        <begin position="34"/>
        <end position="53"/>
    </location>
</feature>
<proteinExistence type="inferred from homology"/>
<evidence type="ECO:0000256" key="6">
    <source>
        <dbReference type="SAM" id="Coils"/>
    </source>
</evidence>
<sequence length="377" mass="41245">MGMEVSDACMDKEPDGIIVYANGVSHNTSPETASGHHDSAESCEHGEEASKSCDLQKKNEMKESMADNSVQIAEPCGVVKCAEHNISNVFSEDNLPKGKVKAEATKTKDVKKSKILPKLASETSSANVQANCTASHRVALSTEKRASCGTQTPGSQTDANTAVNKLSVKSKEMQLPSGGKKNRLISLFMSRKLLQPDNEKHPDDDDACSIASSVVTSGRPSKFKSTIALAPVFRSTERAERRKEYYLQLEEKHQALEAEKLQSEARTKEEIDGAIKQLRKTMTFKASPMPSFYHEGPPPKLELKKTPPTRAKSPKLGREGRAPVAQSASLKLAGKRVLNRKNRDGLGIILKQEAEINELVVSSRRDEQKNVDIRVHG</sequence>
<evidence type="ECO:0000256" key="3">
    <source>
        <dbReference type="ARBA" id="ARBA00022490"/>
    </source>
</evidence>
<evidence type="ECO:0000256" key="1">
    <source>
        <dbReference type="ARBA" id="ARBA00004245"/>
    </source>
</evidence>